<evidence type="ECO:0000313" key="1">
    <source>
        <dbReference type="EnsemblPlants" id="Bra031211.1-P"/>
    </source>
</evidence>
<dbReference type="HOGENOM" id="CLU_750890_0_0_1"/>
<keyword evidence="2" id="KW-1185">Reference proteome</keyword>
<dbReference type="Gramene" id="Bra031211.1">
    <property type="protein sequence ID" value="Bra031211.1-P"/>
    <property type="gene ID" value="Bra031211"/>
</dbReference>
<reference evidence="1" key="3">
    <citation type="submission" date="2023-03" db="UniProtKB">
        <authorList>
            <consortium name="EnsemblPlants"/>
        </authorList>
    </citation>
    <scope>IDENTIFICATION</scope>
    <source>
        <strain evidence="1">cv. Chiifu-401-42</strain>
    </source>
</reference>
<sequence>MREVIKKEAEAGTCYASRRRKHSRWQSLKDVAFRGYEKKLWSSVMFQTVFSGQLQYEKVSEVLRMSLQELQRFRVQLVVRDVKRISAVLVWVLNRKHRVKRHRGRVTAGIHRDQGEQFKVELFESITKLNKFREFSKSSYKETKSKCCWYCHKRAQEGLSYRELKFSVKSGTDVGVCIPVCGGVMQEWDCDSHHNKLHVCSLMMIKWLKTGSCQGCNWVYKVQGSSGEGVFRCIKIGSVTEIKGQVLVNVRSSGGNDQGQQKDHNGACSSKDYFYKNESRLLCLMLFFSGSKVIKQMGFCGMSHDVFHINKRHGLLEEWVESSRKKQKQEHVMLPEVCVKRKDKSSRSNVSICWNRVSCGIKVDNFGGV</sequence>
<reference evidence="1 2" key="1">
    <citation type="journal article" date="2011" name="Nat. Genet.">
        <title>The genome of the mesopolyploid crop species Brassica rapa.</title>
        <authorList>
            <consortium name="Brassica rapa Genome Sequencing Project Consortium"/>
            <person name="Wang X."/>
            <person name="Wang H."/>
            <person name="Wang J."/>
            <person name="Sun R."/>
            <person name="Wu J."/>
            <person name="Liu S."/>
            <person name="Bai Y."/>
            <person name="Mun J.H."/>
            <person name="Bancroft I."/>
            <person name="Cheng F."/>
            <person name="Huang S."/>
            <person name="Li X."/>
            <person name="Hua W."/>
            <person name="Wang J."/>
            <person name="Wang X."/>
            <person name="Freeling M."/>
            <person name="Pires J.C."/>
            <person name="Paterson A.H."/>
            <person name="Chalhoub B."/>
            <person name="Wang B."/>
            <person name="Hayward A."/>
            <person name="Sharpe A.G."/>
            <person name="Park B.S."/>
            <person name="Weisshaar B."/>
            <person name="Liu B."/>
            <person name="Li B."/>
            <person name="Liu B."/>
            <person name="Tong C."/>
            <person name="Song C."/>
            <person name="Duran C."/>
            <person name="Peng C."/>
            <person name="Geng C."/>
            <person name="Koh C."/>
            <person name="Lin C."/>
            <person name="Edwards D."/>
            <person name="Mu D."/>
            <person name="Shen D."/>
            <person name="Soumpourou E."/>
            <person name="Li F."/>
            <person name="Fraser F."/>
            <person name="Conant G."/>
            <person name="Lassalle G."/>
            <person name="King G.J."/>
            <person name="Bonnema G."/>
            <person name="Tang H."/>
            <person name="Wang H."/>
            <person name="Belcram H."/>
            <person name="Zhou H."/>
            <person name="Hirakawa H."/>
            <person name="Abe H."/>
            <person name="Guo H."/>
            <person name="Wang H."/>
            <person name="Jin H."/>
            <person name="Parkin I.A."/>
            <person name="Batley J."/>
            <person name="Kim J.S."/>
            <person name="Just J."/>
            <person name="Li J."/>
            <person name="Xu J."/>
            <person name="Deng J."/>
            <person name="Kim J.A."/>
            <person name="Li J."/>
            <person name="Yu J."/>
            <person name="Meng J."/>
            <person name="Wang J."/>
            <person name="Min J."/>
            <person name="Poulain J."/>
            <person name="Wang J."/>
            <person name="Hatakeyama K."/>
            <person name="Wu K."/>
            <person name="Wang L."/>
            <person name="Fang L."/>
            <person name="Trick M."/>
            <person name="Links M.G."/>
            <person name="Zhao M."/>
            <person name="Jin M."/>
            <person name="Ramchiary N."/>
            <person name="Drou N."/>
            <person name="Berkman P.J."/>
            <person name="Cai Q."/>
            <person name="Huang Q."/>
            <person name="Li R."/>
            <person name="Tabata S."/>
            <person name="Cheng S."/>
            <person name="Zhang S."/>
            <person name="Zhang S."/>
            <person name="Huang S."/>
            <person name="Sato S."/>
            <person name="Sun S."/>
            <person name="Kwon S.J."/>
            <person name="Choi S.R."/>
            <person name="Lee T.H."/>
            <person name="Fan W."/>
            <person name="Zhao X."/>
            <person name="Tan X."/>
            <person name="Xu X."/>
            <person name="Wang Y."/>
            <person name="Qiu Y."/>
            <person name="Yin Y."/>
            <person name="Li Y."/>
            <person name="Du Y."/>
            <person name="Liao Y."/>
            <person name="Lim Y."/>
            <person name="Narusaka Y."/>
            <person name="Wang Y."/>
            <person name="Wang Z."/>
            <person name="Li Z."/>
            <person name="Wang Z."/>
            <person name="Xiong Z."/>
            <person name="Zhang Z."/>
        </authorList>
    </citation>
    <scope>NUCLEOTIDE SEQUENCE [LARGE SCALE GENOMIC DNA]</scope>
    <source>
        <strain evidence="1 2">cv. Chiifu-401-42</strain>
    </source>
</reference>
<reference evidence="1 2" key="2">
    <citation type="journal article" date="2018" name="Hortic Res">
        <title>Improved Brassica rapa reference genome by single-molecule sequencing and chromosome conformation capture technologies.</title>
        <authorList>
            <person name="Zhang L."/>
            <person name="Cai X."/>
            <person name="Wu J."/>
            <person name="Liu M."/>
            <person name="Grob S."/>
            <person name="Cheng F."/>
            <person name="Liang J."/>
            <person name="Cai C."/>
            <person name="Liu Z."/>
            <person name="Liu B."/>
            <person name="Wang F."/>
            <person name="Li S."/>
            <person name="Liu F."/>
            <person name="Li X."/>
            <person name="Cheng L."/>
            <person name="Yang W."/>
            <person name="Li M.H."/>
            <person name="Grossniklaus U."/>
            <person name="Zheng H."/>
            <person name="Wang X."/>
        </authorList>
    </citation>
    <scope>NUCLEOTIDE SEQUENCE [LARGE SCALE GENOMIC DNA]</scope>
    <source>
        <strain evidence="1 2">cv. Chiifu-401-42</strain>
    </source>
</reference>
<name>M4EQY8_BRACM</name>
<proteinExistence type="predicted"/>
<dbReference type="Proteomes" id="UP000011750">
    <property type="component" value="Chromosome A09"/>
</dbReference>
<dbReference type="InParanoid" id="M4EQY8"/>
<evidence type="ECO:0000313" key="2">
    <source>
        <dbReference type="Proteomes" id="UP000011750"/>
    </source>
</evidence>
<protein>
    <submittedName>
        <fullName evidence="1">Uncharacterized protein</fullName>
    </submittedName>
</protein>
<dbReference type="AlphaFoldDB" id="M4EQY8"/>
<accession>M4EQY8</accession>
<dbReference type="EnsemblPlants" id="Bra031211.1">
    <property type="protein sequence ID" value="Bra031211.1-P"/>
    <property type="gene ID" value="Bra031211"/>
</dbReference>
<organism evidence="1 2">
    <name type="scientific">Brassica campestris</name>
    <name type="common">Field mustard</name>
    <dbReference type="NCBI Taxonomy" id="3711"/>
    <lineage>
        <taxon>Eukaryota</taxon>
        <taxon>Viridiplantae</taxon>
        <taxon>Streptophyta</taxon>
        <taxon>Embryophyta</taxon>
        <taxon>Tracheophyta</taxon>
        <taxon>Spermatophyta</taxon>
        <taxon>Magnoliopsida</taxon>
        <taxon>eudicotyledons</taxon>
        <taxon>Gunneridae</taxon>
        <taxon>Pentapetalae</taxon>
        <taxon>rosids</taxon>
        <taxon>malvids</taxon>
        <taxon>Brassicales</taxon>
        <taxon>Brassicaceae</taxon>
        <taxon>Brassiceae</taxon>
        <taxon>Brassica</taxon>
    </lineage>
</organism>